<keyword evidence="1" id="KW-0812">Transmembrane</keyword>
<dbReference type="AlphaFoldDB" id="A0A1L3MNI2"/>
<proteinExistence type="predicted"/>
<dbReference type="SUPFAM" id="SSF51445">
    <property type="entry name" value="(Trans)glycosidases"/>
    <property type="match status" value="1"/>
</dbReference>
<reference evidence="2 3" key="1">
    <citation type="journal article" date="2016" name="Sci. Rep.">
        <title>Complete genome sequence and transcriptomic analysis of a novel marine strain Bacillus weihaiensis reveals the mechanism of brown algae degradation.</title>
        <authorList>
            <person name="Zhu Y."/>
            <person name="Chen P."/>
            <person name="Bao Y."/>
            <person name="Men Y."/>
            <person name="Zeng Y."/>
            <person name="Yang J."/>
            <person name="Sun J."/>
            <person name="Sun Y."/>
        </authorList>
    </citation>
    <scope>NUCLEOTIDE SEQUENCE [LARGE SCALE GENOMIC DNA]</scope>
    <source>
        <strain evidence="2 3">Alg07</strain>
    </source>
</reference>
<evidence type="ECO:0008006" key="4">
    <source>
        <dbReference type="Google" id="ProtNLM"/>
    </source>
</evidence>
<keyword evidence="1" id="KW-0472">Membrane</keyword>
<dbReference type="OrthoDB" id="916275at2"/>
<dbReference type="EMBL" id="CP016020">
    <property type="protein sequence ID" value="APH03893.1"/>
    <property type="molecule type" value="Genomic_DNA"/>
</dbReference>
<dbReference type="GO" id="GO:0005576">
    <property type="term" value="C:extracellular region"/>
    <property type="evidence" value="ECO:0007669"/>
    <property type="project" value="InterPro"/>
</dbReference>
<dbReference type="KEGG" id="bwh:A9C19_03460"/>
<dbReference type="PROSITE" id="PS00277">
    <property type="entry name" value="STAPH_STREP_TOXIN_1"/>
    <property type="match status" value="1"/>
</dbReference>
<feature type="transmembrane region" description="Helical" evidence="1">
    <location>
        <begin position="7"/>
        <end position="26"/>
    </location>
</feature>
<protein>
    <recommendedName>
        <fullName evidence="4">Family 2 glycosyl transferase</fullName>
    </recommendedName>
</protein>
<keyword evidence="1" id="KW-1133">Transmembrane helix</keyword>
<dbReference type="Gene3D" id="3.20.20.80">
    <property type="entry name" value="Glycosidases"/>
    <property type="match status" value="1"/>
</dbReference>
<dbReference type="InterPro" id="IPR006126">
    <property type="entry name" value="Staph/Strept_toxin_CS"/>
</dbReference>
<dbReference type="STRING" id="1547283.A9C19_03460"/>
<dbReference type="InterPro" id="IPR017853">
    <property type="entry name" value="GH"/>
</dbReference>
<dbReference type="RefSeq" id="WP_072578687.1">
    <property type="nucleotide sequence ID" value="NZ_CP016020.1"/>
</dbReference>
<evidence type="ECO:0000256" key="1">
    <source>
        <dbReference type="SAM" id="Phobius"/>
    </source>
</evidence>
<name>A0A1L3MNI2_9BACI</name>
<organism evidence="2 3">
    <name type="scientific">Bacillus weihaiensis</name>
    <dbReference type="NCBI Taxonomy" id="1547283"/>
    <lineage>
        <taxon>Bacteria</taxon>
        <taxon>Bacillati</taxon>
        <taxon>Bacillota</taxon>
        <taxon>Bacilli</taxon>
        <taxon>Bacillales</taxon>
        <taxon>Bacillaceae</taxon>
        <taxon>Bacillus</taxon>
    </lineage>
</organism>
<keyword evidence="3" id="KW-1185">Reference proteome</keyword>
<dbReference type="Proteomes" id="UP000181936">
    <property type="component" value="Chromosome"/>
</dbReference>
<evidence type="ECO:0000313" key="3">
    <source>
        <dbReference type="Proteomes" id="UP000181936"/>
    </source>
</evidence>
<accession>A0A1L3MNI2</accession>
<gene>
    <name evidence="2" type="ORF">A9C19_03460</name>
</gene>
<sequence length="1082" mass="125890">MTKKKVLLTVSIVALVILFTSPLWVWQMKSSSSLDVLVIDKTVPDESYREHKGLIWLLNHLKLKKQNDEAYDVQEDYVGFVPSDNPPTFDVRTLPEDLSQYDLLYVADGYGVYEDEYVGENREGNRSELLYGGITEDEVNQLNTSLIENNQTLVAEFNTFGSPTGQKVRDAFYHLLNLEWSGWMGRYFTDLSNAEVPVWLKGNYEKQYGEPFTFEGRGLVFVNDQDKVIVLTDEELSDNPVLFSFTDEGQKHFSMQNQLQYNYWFDIVEAKNSSEIQATYKLSLSNKAEEMLASQDIPLDFPAVIHHQDTLYDTYYFAGDFVDHEKVPDLYQLSGLRWWQQLFSSDEKGRTDAFFWKVYLPMMEKILTSQDQAKGKEKIVEQEVMTKGEVTYNGSTNDEYLQVYKNGAWEEILIKGVNMGIAKPGTFPGETGITKEEYARWFEQISEMNANALRIYTIHPPAFYQALYEHNITREDPLYLFHGVWINEDNFLKKMDVYDPEFIEDFQAEIKRIVDIIHGNATIEPREGHASGTYNHDLSPYLLGWVLGIEWDPEAVYESNEKNKAKTSFEGEYFKVENGQAFETWMAEMMDFTATYEADRYQWQHPMSFTNWVTTDLLKHPAEPSKEEDLVSIDPNKIKTKDDFYAGMFASYHIYPYYPDFLNFEEEYVEYVDHRGEKNNYAGYLHDMKNNHDLPLVVAEFGVPASRGLTHENVYGLDQGNLSEKEQGEYVVRLFEDIVEEGMAGGMVFSWQDEWFKRTWNTMEYDNEERRPYWSNIQTNEQAFGLLSFDPDTEETEFIIDGNPSEWETRKVEPIYSGSEEDPIQQLYVSSDSRGIYLRFDYKEDLVNQDKFNTYIALDTIENQGQSKIPNVDGIDISGTDFLIELKGEEQSRVLIDSYYDTYYYHYGQILGMIPKVSYANQKNNGIFHQINLTLNKEWTINKGEESIFSPFSSYETGKLLFANGNPEVENSNTLADFYRKDGVLEVRIPWLMLNVKDPSQKEVMGDIWSEKGLESEATIDGISAKVVVATNDQEVIQQSSPNEWLYYTWENWQTPNFHERLKKSYPMVQEAYDRIDIQTKK</sequence>
<evidence type="ECO:0000313" key="2">
    <source>
        <dbReference type="EMBL" id="APH03893.1"/>
    </source>
</evidence>